<keyword evidence="2" id="KW-0614">Plasmid</keyword>
<dbReference type="KEGG" id="bce:BCp0011"/>
<dbReference type="AlphaFoldDB" id="Q814E1"/>
<dbReference type="EMBL" id="AE016878">
    <property type="protein sequence ID" value="AAP12355.1"/>
    <property type="molecule type" value="Genomic_DNA"/>
</dbReference>
<evidence type="ECO:0000313" key="2">
    <source>
        <dbReference type="EMBL" id="AAP12355.1"/>
    </source>
</evidence>
<keyword evidence="1" id="KW-0472">Membrane</keyword>
<dbReference type="GeneID" id="99621796"/>
<dbReference type="PATRIC" id="fig|226900.8.peg.13"/>
<dbReference type="RefSeq" id="WP_000157490.1">
    <property type="nucleotide sequence ID" value="NC_004721.2"/>
</dbReference>
<dbReference type="Proteomes" id="UP000001417">
    <property type="component" value="Plasmid pBClin15"/>
</dbReference>
<gene>
    <name evidence="2" type="ordered locus">BC_p0011</name>
</gene>
<keyword evidence="1" id="KW-0812">Transmembrane</keyword>
<evidence type="ECO:0000256" key="1">
    <source>
        <dbReference type="SAM" id="Phobius"/>
    </source>
</evidence>
<evidence type="ECO:0000313" key="3">
    <source>
        <dbReference type="Proteomes" id="UP000001417"/>
    </source>
</evidence>
<accession>Q814E1</accession>
<sequence length="76" mass="8245">MASLFHHTADLYPGMGYLNTSLVTVPEPEDQVALPDDQKIATDMKASHSPVTSGNIWRSIGIVMVIVILLGYFGRG</sequence>
<dbReference type="HOGENOM" id="CLU_2646728_0_0_9"/>
<protein>
    <submittedName>
        <fullName evidence="2">Hypothetical membrane spanning protein</fullName>
    </submittedName>
</protein>
<reference evidence="2 3" key="1">
    <citation type="journal article" date="2003" name="Nature">
        <title>Genome sequence of Bacillus cereus and comparative analysis with Bacillus anthracis.</title>
        <authorList>
            <person name="Ivanova N."/>
            <person name="Sorokin A."/>
            <person name="Anderson I."/>
            <person name="Galleron N."/>
            <person name="Candelon B."/>
            <person name="Kapatral V."/>
            <person name="Bhattacharyya A."/>
            <person name="Reznik G."/>
            <person name="Mikhailova N."/>
            <person name="Lapidus A."/>
            <person name="Chu L."/>
            <person name="Mazur M."/>
            <person name="Goltsman E."/>
            <person name="Larsen N."/>
            <person name="D'Souza M."/>
            <person name="Walunas T."/>
            <person name="Grechkin Y."/>
            <person name="Pusch G."/>
            <person name="Haselkorn R."/>
            <person name="Fonstein M."/>
            <person name="Ehrlich S.D."/>
            <person name="Overbeek R."/>
            <person name="Kyrpides N."/>
        </authorList>
    </citation>
    <scope>NUCLEOTIDE SEQUENCE [LARGE SCALE GENOMIC DNA]</scope>
    <source>
        <strain evidence="3">ATCC 14579 / DSM 31 / CCUG 7414 / JCM 2152 / NBRC 15305 / NCIMB 9373 / NCTC 2599 / NRRL B-3711</strain>
    </source>
</reference>
<name>Q814E1_BACCR</name>
<proteinExistence type="predicted"/>
<geneLocation type="plasmid" evidence="2 3">
    <name>pBClin15</name>
</geneLocation>
<feature type="transmembrane region" description="Helical" evidence="1">
    <location>
        <begin position="56"/>
        <end position="74"/>
    </location>
</feature>
<keyword evidence="3" id="KW-1185">Reference proteome</keyword>
<keyword evidence="1" id="KW-1133">Transmembrane helix</keyword>
<organism evidence="2 3">
    <name type="scientific">Bacillus cereus (strain ATCC 14579 / DSM 31 / CCUG 7414 / JCM 2152 / NBRC 15305 / NCIMB 9373 / NCTC 2599 / NRRL B-3711)</name>
    <dbReference type="NCBI Taxonomy" id="226900"/>
    <lineage>
        <taxon>Bacteria</taxon>
        <taxon>Bacillati</taxon>
        <taxon>Bacillota</taxon>
        <taxon>Bacilli</taxon>
        <taxon>Bacillales</taxon>
        <taxon>Bacillaceae</taxon>
        <taxon>Bacillus</taxon>
        <taxon>Bacillus cereus group</taxon>
    </lineage>
</organism>